<dbReference type="Pfam" id="PF07331">
    <property type="entry name" value="TctB"/>
    <property type="match status" value="1"/>
</dbReference>
<dbReference type="HOGENOM" id="CLU_110735_4_0_6"/>
<proteinExistence type="predicted"/>
<dbReference type="RefSeq" id="WP_003110999.1">
    <property type="nucleotide sequence ID" value="NC_008463.1"/>
</dbReference>
<dbReference type="Proteomes" id="UP000000653">
    <property type="component" value="Chromosome"/>
</dbReference>
<dbReference type="InterPro" id="IPR009936">
    <property type="entry name" value="DUF1468"/>
</dbReference>
<keyword evidence="1" id="KW-0812">Transmembrane</keyword>
<evidence type="ECO:0000313" key="4">
    <source>
        <dbReference type="Proteomes" id="UP000000653"/>
    </source>
</evidence>
<feature type="domain" description="DUF1468" evidence="2">
    <location>
        <begin position="19"/>
        <end position="159"/>
    </location>
</feature>
<sequence length="176" mass="18737">MSSSSNAPLVATRWVEIGLALFTAALGAIVMYGSQDIGIGWGDSGPEAGYFPFYIGLLLSAASLGNLLMALCRWRALGTSFVARAAFRRVLAVFLPIAAYVAAMPFAGIYLASALFIAWFMWRDRSRDKPYGVPLIVTLSCGAALASYLVFAVWFKVPLDAGILADLAAFVGSARP</sequence>
<keyword evidence="1" id="KW-0472">Membrane</keyword>
<dbReference type="AlphaFoldDB" id="A0A0H2ZAY3"/>
<dbReference type="BioCyc" id="PAER208963:G1G74-3036-MONOMER"/>
<dbReference type="KEGG" id="pau:PA14_36150"/>
<feature type="transmembrane region" description="Helical" evidence="1">
    <location>
        <begin position="53"/>
        <end position="72"/>
    </location>
</feature>
<gene>
    <name evidence="3" type="ordered locus">PA14_36150</name>
</gene>
<accession>A0A0H2ZAY3</accession>
<feature type="transmembrane region" description="Helical" evidence="1">
    <location>
        <begin position="93"/>
        <end position="121"/>
    </location>
</feature>
<name>A0A0H2ZAY3_PSEAB</name>
<feature type="transmembrane region" description="Helical" evidence="1">
    <location>
        <begin position="12"/>
        <end position="33"/>
    </location>
</feature>
<organism evidence="3 4">
    <name type="scientific">Pseudomonas aeruginosa (strain UCBPP-PA14)</name>
    <dbReference type="NCBI Taxonomy" id="208963"/>
    <lineage>
        <taxon>Bacteria</taxon>
        <taxon>Pseudomonadati</taxon>
        <taxon>Pseudomonadota</taxon>
        <taxon>Gammaproteobacteria</taxon>
        <taxon>Pseudomonadales</taxon>
        <taxon>Pseudomonadaceae</taxon>
        <taxon>Pseudomonas</taxon>
    </lineage>
</organism>
<feature type="transmembrane region" description="Helical" evidence="1">
    <location>
        <begin position="133"/>
        <end position="155"/>
    </location>
</feature>
<dbReference type="EMBL" id="CP000438">
    <property type="protein sequence ID" value="ABJ11377.1"/>
    <property type="molecule type" value="Genomic_DNA"/>
</dbReference>
<evidence type="ECO:0000313" key="3">
    <source>
        <dbReference type="EMBL" id="ABJ11377.1"/>
    </source>
</evidence>
<protein>
    <recommendedName>
        <fullName evidence="2">DUF1468 domain-containing protein</fullName>
    </recommendedName>
</protein>
<keyword evidence="1" id="KW-1133">Transmembrane helix</keyword>
<evidence type="ECO:0000259" key="2">
    <source>
        <dbReference type="Pfam" id="PF07331"/>
    </source>
</evidence>
<evidence type="ECO:0000256" key="1">
    <source>
        <dbReference type="SAM" id="Phobius"/>
    </source>
</evidence>
<reference evidence="3 4" key="1">
    <citation type="journal article" date="2006" name="Genome Biol.">
        <title>Genomic analysis reveals that Pseudomonas aeruginosa virulence is combinatorial.</title>
        <authorList>
            <person name="Lee D.G."/>
            <person name="Urbach J.M."/>
            <person name="Wu G."/>
            <person name="Liberati N.T."/>
            <person name="Feinbaum R.L."/>
            <person name="Miyata S."/>
            <person name="Diggins L.T."/>
            <person name="He J."/>
            <person name="Saucier M."/>
            <person name="Deziel E."/>
            <person name="Friedman L."/>
            <person name="Li L."/>
            <person name="Grills G."/>
            <person name="Montgomery K."/>
            <person name="Kucherlapati R."/>
            <person name="Rahme L.G."/>
            <person name="Ausubel F.M."/>
        </authorList>
    </citation>
    <scope>NUCLEOTIDE SEQUENCE [LARGE SCALE GENOMIC DNA]</scope>
    <source>
        <strain evidence="3 4">UCBPP-PA14</strain>
    </source>
</reference>